<keyword evidence="5" id="KW-1185">Reference proteome</keyword>
<sequence>MNDDPFPCEGVGGPSRLGWRADTQAARDLWWNKLLEVFRTENAKEPGSTNIQVMYYDVATNIEYCKTFSVRPEETASDCIKQALEHLEMRNLDASNFQLWAKTARDESPYPLIGHERPFAIKLSCLRDSLSSEDGFDLDHCNNIHDPVARCHFILRSNKSSVIENKKPGSANSNNKKSSTRGMKIFRRSLKDQSSCLFGLPLCKLTDGETLPKPIMSMLYQVFAKGPFMQGIFRKSANARLVRELRDKLDMGQEVTWEHVPVLVTAALLKDFLRSLPEPLLTTSLYPQWRSALEAPNLNTKLYRMKGVLGQLPKPNHLLLIHFLCVLYHIARRSCHTLMSAANLGVCVGPSLLWSDCPNVGDDLRIVPSVVECLITHCEVLCGSHVPSLLGDLRDSGTEESDSMKRDDSSIDSLECSPPPRKDKMSLSRDSGLTMSDSQLYTPDEEESGSTSSSGYDPAFESHAKVSTSISMPVNYVRVYGGWEERLNPNYFQRQAWFRQRSRRMNAVATGKNGEVRRSASEESLLDSSSDPPPAPPRRNKALAHNFDQTPPYPSTKSAALLKPRRIDLSTSSSSTSSKCLADSDGDRTAVESDGSPLYTALNYRKESNAKSAGVPSADNYLLERRSLPLNSLTIKCDSSTGSSSSAGGCGTSSVSSSQQNHAPRTHDTQPQHHYSNVCISTSSPNASATSCTPSPSSRLLDDSAGCATNGNLISSFSSAGSSGGDYYFAVREQIEEIKNLECEDSSTLSDEDCTPHVSRSNSRGNEVVVAKLRYSSTEAAPSSPATSATSSSSCVVRGRVKRKEERAAHRSRSLPPPPPYRPPPPATSRRAPITSYYLGDCSQMQKYVITRTYMDEESYV</sequence>
<dbReference type="InterPro" id="IPR000159">
    <property type="entry name" value="RA_dom"/>
</dbReference>
<feature type="region of interest" description="Disordered" evidence="1">
    <location>
        <begin position="778"/>
        <end position="833"/>
    </location>
</feature>
<dbReference type="Gene3D" id="1.10.555.10">
    <property type="entry name" value="Rho GTPase activation protein"/>
    <property type="match status" value="1"/>
</dbReference>
<evidence type="ECO:0000259" key="3">
    <source>
        <dbReference type="PROSITE" id="PS50238"/>
    </source>
</evidence>
<dbReference type="SMART" id="SM00324">
    <property type="entry name" value="RhoGAP"/>
    <property type="match status" value="1"/>
</dbReference>
<feature type="domain" description="Ras-associating" evidence="2">
    <location>
        <begin position="58"/>
        <end position="160"/>
    </location>
</feature>
<evidence type="ECO:0000259" key="2">
    <source>
        <dbReference type="PROSITE" id="PS50200"/>
    </source>
</evidence>
<dbReference type="PANTHER" id="PTHR23179:SF3">
    <property type="entry name" value="RHO GTPASE-ACTIVATING PROTEIN 20"/>
    <property type="match status" value="1"/>
</dbReference>
<dbReference type="PROSITE" id="PS50238">
    <property type="entry name" value="RHOGAP"/>
    <property type="match status" value="1"/>
</dbReference>
<dbReference type="AlphaFoldDB" id="A0AAN9T9P1"/>
<comment type="caution">
    <text evidence="4">The sequence shown here is derived from an EMBL/GenBank/DDBJ whole genome shotgun (WGS) entry which is preliminary data.</text>
</comment>
<feature type="compositionally biased region" description="Basic and acidic residues" evidence="1">
    <location>
        <begin position="393"/>
        <end position="409"/>
    </location>
</feature>
<feature type="compositionally biased region" description="Low complexity" evidence="1">
    <location>
        <begin position="640"/>
        <end position="658"/>
    </location>
</feature>
<feature type="region of interest" description="Disordered" evidence="1">
    <location>
        <begin position="640"/>
        <end position="680"/>
    </location>
</feature>
<feature type="compositionally biased region" description="Polar residues" evidence="1">
    <location>
        <begin position="428"/>
        <end position="441"/>
    </location>
</feature>
<evidence type="ECO:0000256" key="1">
    <source>
        <dbReference type="SAM" id="MobiDB-lite"/>
    </source>
</evidence>
<dbReference type="SUPFAM" id="SSF54236">
    <property type="entry name" value="Ubiquitin-like"/>
    <property type="match status" value="1"/>
</dbReference>
<proteinExistence type="predicted"/>
<evidence type="ECO:0008006" key="6">
    <source>
        <dbReference type="Google" id="ProtNLM"/>
    </source>
</evidence>
<evidence type="ECO:0000313" key="5">
    <source>
        <dbReference type="Proteomes" id="UP001367676"/>
    </source>
</evidence>
<dbReference type="GO" id="GO:0005096">
    <property type="term" value="F:GTPase activator activity"/>
    <property type="evidence" value="ECO:0007669"/>
    <property type="project" value="TreeGrafter"/>
</dbReference>
<dbReference type="EMBL" id="JBBCAQ010000036">
    <property type="protein sequence ID" value="KAK7575594.1"/>
    <property type="molecule type" value="Genomic_DNA"/>
</dbReference>
<dbReference type="CDD" id="cd17115">
    <property type="entry name" value="RA_RHG20"/>
    <property type="match status" value="1"/>
</dbReference>
<dbReference type="InterPro" id="IPR008936">
    <property type="entry name" value="Rho_GTPase_activation_prot"/>
</dbReference>
<dbReference type="InterPro" id="IPR047888">
    <property type="entry name" value="ARHGAP20_RA"/>
</dbReference>
<feature type="region of interest" description="Disordered" evidence="1">
    <location>
        <begin position="746"/>
        <end position="765"/>
    </location>
</feature>
<evidence type="ECO:0000313" key="4">
    <source>
        <dbReference type="EMBL" id="KAK7575594.1"/>
    </source>
</evidence>
<dbReference type="InterPro" id="IPR029071">
    <property type="entry name" value="Ubiquitin-like_domsf"/>
</dbReference>
<feature type="compositionally biased region" description="Low complexity" evidence="1">
    <location>
        <begin position="778"/>
        <end position="798"/>
    </location>
</feature>
<dbReference type="PANTHER" id="PTHR23179">
    <property type="entry name" value="T-CELL ACTIVATION RHO GTPASE ACTIVATING PROTEIN-RELATED"/>
    <property type="match status" value="1"/>
</dbReference>
<feature type="domain" description="Rho-GAP" evidence="3">
    <location>
        <begin position="200"/>
        <end position="382"/>
    </location>
</feature>
<feature type="compositionally biased region" description="Pro residues" evidence="1">
    <location>
        <begin position="815"/>
        <end position="827"/>
    </location>
</feature>
<gene>
    <name evidence="4" type="ORF">V9T40_011880</name>
</gene>
<name>A0AAN9T9P1_9HEMI</name>
<reference evidence="4 5" key="1">
    <citation type="submission" date="2024-03" db="EMBL/GenBank/DDBJ databases">
        <title>Adaptation during the transition from Ophiocordyceps entomopathogen to insect associate is accompanied by gene loss and intensified selection.</title>
        <authorList>
            <person name="Ward C.M."/>
            <person name="Onetto C.A."/>
            <person name="Borneman A.R."/>
        </authorList>
    </citation>
    <scope>NUCLEOTIDE SEQUENCE [LARGE SCALE GENOMIC DNA]</scope>
    <source>
        <strain evidence="4">AWRI1</strain>
        <tissue evidence="4">Single Adult Female</tissue>
    </source>
</reference>
<organism evidence="4 5">
    <name type="scientific">Parthenolecanium corni</name>
    <dbReference type="NCBI Taxonomy" id="536013"/>
    <lineage>
        <taxon>Eukaryota</taxon>
        <taxon>Metazoa</taxon>
        <taxon>Ecdysozoa</taxon>
        <taxon>Arthropoda</taxon>
        <taxon>Hexapoda</taxon>
        <taxon>Insecta</taxon>
        <taxon>Pterygota</taxon>
        <taxon>Neoptera</taxon>
        <taxon>Paraneoptera</taxon>
        <taxon>Hemiptera</taxon>
        <taxon>Sternorrhyncha</taxon>
        <taxon>Coccoidea</taxon>
        <taxon>Coccidae</taxon>
        <taxon>Parthenolecanium</taxon>
    </lineage>
</organism>
<feature type="region of interest" description="Disordered" evidence="1">
    <location>
        <begin position="393"/>
        <end position="457"/>
    </location>
</feature>
<dbReference type="Pfam" id="PF00788">
    <property type="entry name" value="RA"/>
    <property type="match status" value="1"/>
</dbReference>
<dbReference type="PROSITE" id="PS50200">
    <property type="entry name" value="RA"/>
    <property type="match status" value="1"/>
</dbReference>
<feature type="region of interest" description="Disordered" evidence="1">
    <location>
        <begin position="508"/>
        <end position="594"/>
    </location>
</feature>
<protein>
    <recommendedName>
        <fullName evidence="6">Rho-GAP domain-containing protein</fullName>
    </recommendedName>
</protein>
<dbReference type="SUPFAM" id="SSF48350">
    <property type="entry name" value="GTPase activation domain, GAP"/>
    <property type="match status" value="1"/>
</dbReference>
<dbReference type="GO" id="GO:0007165">
    <property type="term" value="P:signal transduction"/>
    <property type="evidence" value="ECO:0007669"/>
    <property type="project" value="InterPro"/>
</dbReference>
<dbReference type="Pfam" id="PF00620">
    <property type="entry name" value="RhoGAP"/>
    <property type="match status" value="1"/>
</dbReference>
<accession>A0AAN9T9P1</accession>
<dbReference type="InterPro" id="IPR000198">
    <property type="entry name" value="RhoGAP_dom"/>
</dbReference>
<dbReference type="Proteomes" id="UP001367676">
    <property type="component" value="Unassembled WGS sequence"/>
</dbReference>